<dbReference type="GO" id="GO:0005886">
    <property type="term" value="C:plasma membrane"/>
    <property type="evidence" value="ECO:0007669"/>
    <property type="project" value="UniProtKB-SubCell"/>
</dbReference>
<reference evidence="10 11" key="1">
    <citation type="submission" date="2015-11" db="EMBL/GenBank/DDBJ databases">
        <title>Genomic analysis of 38 Legionella species identifies large and diverse effector repertoires.</title>
        <authorList>
            <person name="Burstein D."/>
            <person name="Amaro F."/>
            <person name="Zusman T."/>
            <person name="Lifshitz Z."/>
            <person name="Cohen O."/>
            <person name="Gilbert J.A."/>
            <person name="Pupko T."/>
            <person name="Shuman H.A."/>
            <person name="Segal G."/>
        </authorList>
    </citation>
    <scope>NUCLEOTIDE SEQUENCE [LARGE SCALE GENOMIC DNA]</scope>
    <source>
        <strain evidence="10 11">Mt.St.Helens-9</strain>
    </source>
</reference>
<evidence type="ECO:0000256" key="3">
    <source>
        <dbReference type="ARBA" id="ARBA00022448"/>
    </source>
</evidence>
<evidence type="ECO:0000256" key="1">
    <source>
        <dbReference type="ARBA" id="ARBA00004651"/>
    </source>
</evidence>
<evidence type="ECO:0000256" key="2">
    <source>
        <dbReference type="ARBA" id="ARBA00008540"/>
    </source>
</evidence>
<protein>
    <recommendedName>
        <fullName evidence="9">Branched-chain amino acid transport system carrier protein</fullName>
    </recommendedName>
</protein>
<dbReference type="STRING" id="452.Lspi_0080"/>
<comment type="function">
    <text evidence="9">Component of the transport system for branched-chain amino acids.</text>
</comment>
<comment type="subcellular location">
    <subcellularLocation>
        <location evidence="9">Cell inner membrane</location>
        <topology evidence="9">Multi-pass membrane protein</topology>
    </subcellularLocation>
    <subcellularLocation>
        <location evidence="1">Cell membrane</location>
        <topology evidence="1">Multi-pass membrane protein</topology>
    </subcellularLocation>
</comment>
<dbReference type="Pfam" id="PF05525">
    <property type="entry name" value="Branch_AA_trans"/>
    <property type="match status" value="1"/>
</dbReference>
<name>A0A0W0ZAY7_LEGSP</name>
<dbReference type="InterPro" id="IPR004685">
    <property type="entry name" value="Brnchd-chn_aa_trnsp_Livcs"/>
</dbReference>
<dbReference type="PANTHER" id="PTHR30588">
    <property type="entry name" value="BRANCHED-CHAIN AMINO ACID TRANSPORT SYSTEM 2 CARRIER PROTEIN"/>
    <property type="match status" value="1"/>
</dbReference>
<comment type="caution">
    <text evidence="9">Lacks conserved residue(s) required for the propagation of feature annotation.</text>
</comment>
<feature type="transmembrane region" description="Helical" evidence="9">
    <location>
        <begin position="266"/>
        <end position="288"/>
    </location>
</feature>
<keyword evidence="11" id="KW-1185">Reference proteome</keyword>
<gene>
    <name evidence="10" type="primary">brnQ</name>
    <name evidence="10" type="ORF">Lspi_0080</name>
</gene>
<dbReference type="PATRIC" id="fig|452.5.peg.90"/>
<dbReference type="RefSeq" id="WP_058482021.1">
    <property type="nucleotide sequence ID" value="NZ_CAAAII010000002.1"/>
</dbReference>
<accession>A0A0W0ZAY7</accession>
<dbReference type="GO" id="GO:0015820">
    <property type="term" value="P:L-leucine transport"/>
    <property type="evidence" value="ECO:0007669"/>
    <property type="project" value="TreeGrafter"/>
</dbReference>
<feature type="transmembrane region" description="Helical" evidence="9">
    <location>
        <begin position="144"/>
        <end position="162"/>
    </location>
</feature>
<evidence type="ECO:0000256" key="7">
    <source>
        <dbReference type="ARBA" id="ARBA00022989"/>
    </source>
</evidence>
<comment type="similarity">
    <text evidence="2 9">Belongs to the branched chain amino acid transporter family.</text>
</comment>
<evidence type="ECO:0000313" key="10">
    <source>
        <dbReference type="EMBL" id="KTD66317.1"/>
    </source>
</evidence>
<keyword evidence="5 9" id="KW-0812">Transmembrane</keyword>
<dbReference type="GO" id="GO:0015188">
    <property type="term" value="F:L-isoleucine transmembrane transporter activity"/>
    <property type="evidence" value="ECO:0007669"/>
    <property type="project" value="TreeGrafter"/>
</dbReference>
<dbReference type="AlphaFoldDB" id="A0A0W0ZAY7"/>
<keyword evidence="3 9" id="KW-0813">Transport</keyword>
<proteinExistence type="inferred from homology"/>
<feature type="transmembrane region" description="Helical" evidence="9">
    <location>
        <begin position="333"/>
        <end position="354"/>
    </location>
</feature>
<sequence>MQQQKSIFIYGFAIFAMFFGSGNLVFPLQIGYASGTGWIYGFIGLLLTGICLPLMGLFVIKLHQGNYRSFFNEAGSFAGVFLPLVLLSLLGSFGVVPRCITVAYGSVSYLLPQIPLGLFSLLFCIVTFFCCINDRIMINVLGKWMSPILLLILMVLIGMAIFKAPVTTTGIKPYASLSNGFFSGYQTMDLFAAFFFSALIFNQIQQQLQNASHKDVIRYALKPSLLGAGLLALVYYGFVFLGAHYAPMLQGVKPELMLPAIAVNTFGNQATLLMGLAMLFSCLTTAVALNNLFARYLQSSLKMSERQFYLILAGTTGISFIISLLDFKGIGAFLAPILQITYPGIIALTIMGLIMRKHRRLKMAVFYLITLFVAIASLAMTSTSS</sequence>
<evidence type="ECO:0000313" key="11">
    <source>
        <dbReference type="Proteomes" id="UP000054877"/>
    </source>
</evidence>
<feature type="transmembrane region" description="Helical" evidence="9">
    <location>
        <begin position="225"/>
        <end position="246"/>
    </location>
</feature>
<evidence type="ECO:0000256" key="5">
    <source>
        <dbReference type="ARBA" id="ARBA00022692"/>
    </source>
</evidence>
<dbReference type="GO" id="GO:0015818">
    <property type="term" value="P:isoleucine transport"/>
    <property type="evidence" value="ECO:0007669"/>
    <property type="project" value="TreeGrafter"/>
</dbReference>
<feature type="transmembrane region" description="Helical" evidence="9">
    <location>
        <begin position="38"/>
        <end position="62"/>
    </location>
</feature>
<dbReference type="PANTHER" id="PTHR30588:SF0">
    <property type="entry name" value="BRANCHED-CHAIN AMINO ACID PERMEASE BRNQ"/>
    <property type="match status" value="1"/>
</dbReference>
<feature type="transmembrane region" description="Helical" evidence="9">
    <location>
        <begin position="74"/>
        <end position="94"/>
    </location>
</feature>
<dbReference type="Proteomes" id="UP000054877">
    <property type="component" value="Unassembled WGS sequence"/>
</dbReference>
<comment type="caution">
    <text evidence="10">The sequence shown here is derived from an EMBL/GenBank/DDBJ whole genome shotgun (WGS) entry which is preliminary data.</text>
</comment>
<dbReference type="OrthoDB" id="9783920at2"/>
<feature type="transmembrane region" description="Helical" evidence="9">
    <location>
        <begin position="7"/>
        <end position="26"/>
    </location>
</feature>
<dbReference type="GO" id="GO:0005304">
    <property type="term" value="F:L-valine transmembrane transporter activity"/>
    <property type="evidence" value="ECO:0007669"/>
    <property type="project" value="TreeGrafter"/>
</dbReference>
<evidence type="ECO:0000256" key="9">
    <source>
        <dbReference type="RuleBase" id="RU362122"/>
    </source>
</evidence>
<keyword evidence="8 9" id="KW-0472">Membrane</keyword>
<evidence type="ECO:0000256" key="8">
    <source>
        <dbReference type="ARBA" id="ARBA00023136"/>
    </source>
</evidence>
<feature type="transmembrane region" description="Helical" evidence="9">
    <location>
        <begin position="361"/>
        <end position="380"/>
    </location>
</feature>
<evidence type="ECO:0000256" key="4">
    <source>
        <dbReference type="ARBA" id="ARBA00022475"/>
    </source>
</evidence>
<keyword evidence="7 9" id="KW-1133">Transmembrane helix</keyword>
<dbReference type="EMBL" id="LNYX01000001">
    <property type="protein sequence ID" value="KTD66317.1"/>
    <property type="molecule type" value="Genomic_DNA"/>
</dbReference>
<feature type="transmembrane region" description="Helical" evidence="9">
    <location>
        <begin position="308"/>
        <end position="327"/>
    </location>
</feature>
<feature type="transmembrane region" description="Helical" evidence="9">
    <location>
        <begin position="114"/>
        <end position="132"/>
    </location>
</feature>
<keyword evidence="4" id="KW-1003">Cell membrane</keyword>
<keyword evidence="6 9" id="KW-0029">Amino-acid transport</keyword>
<organism evidence="10 11">
    <name type="scientific">Legionella spiritensis</name>
    <dbReference type="NCBI Taxonomy" id="452"/>
    <lineage>
        <taxon>Bacteria</taxon>
        <taxon>Pseudomonadati</taxon>
        <taxon>Pseudomonadota</taxon>
        <taxon>Gammaproteobacteria</taxon>
        <taxon>Legionellales</taxon>
        <taxon>Legionellaceae</taxon>
        <taxon>Legionella</taxon>
    </lineage>
</organism>
<evidence type="ECO:0000256" key="6">
    <source>
        <dbReference type="ARBA" id="ARBA00022970"/>
    </source>
</evidence>
<feature type="transmembrane region" description="Helical" evidence="9">
    <location>
        <begin position="182"/>
        <end position="204"/>
    </location>
</feature>
<dbReference type="GO" id="GO:0015190">
    <property type="term" value="F:L-leucine transmembrane transporter activity"/>
    <property type="evidence" value="ECO:0007669"/>
    <property type="project" value="TreeGrafter"/>
</dbReference>